<feature type="domain" description="HTH cro/C1-type" evidence="1">
    <location>
        <begin position="19"/>
        <end position="73"/>
    </location>
</feature>
<evidence type="ECO:0000313" key="3">
    <source>
        <dbReference type="Proteomes" id="UP000642571"/>
    </source>
</evidence>
<protein>
    <submittedName>
        <fullName evidence="2">Transcriptional regulator</fullName>
    </submittedName>
</protein>
<keyword evidence="3" id="KW-1185">Reference proteome</keyword>
<gene>
    <name evidence="2" type="ORF">GCM10011389_14230</name>
</gene>
<name>A0ABQ1PYU1_9BACI</name>
<dbReference type="Gene3D" id="1.10.260.40">
    <property type="entry name" value="lambda repressor-like DNA-binding domains"/>
    <property type="match status" value="1"/>
</dbReference>
<dbReference type="RefSeq" id="WP_188652221.1">
    <property type="nucleotide sequence ID" value="NZ_BMIN01000004.1"/>
</dbReference>
<dbReference type="CDD" id="cd00093">
    <property type="entry name" value="HTH_XRE"/>
    <property type="match status" value="1"/>
</dbReference>
<dbReference type="Proteomes" id="UP000642571">
    <property type="component" value="Unassembled WGS sequence"/>
</dbReference>
<evidence type="ECO:0000259" key="1">
    <source>
        <dbReference type="PROSITE" id="PS50943"/>
    </source>
</evidence>
<dbReference type="SMART" id="SM00530">
    <property type="entry name" value="HTH_XRE"/>
    <property type="match status" value="1"/>
</dbReference>
<dbReference type="SUPFAM" id="SSF47413">
    <property type="entry name" value="lambda repressor-like DNA-binding domains"/>
    <property type="match status" value="1"/>
</dbReference>
<evidence type="ECO:0000313" key="2">
    <source>
        <dbReference type="EMBL" id="GGD07847.1"/>
    </source>
</evidence>
<dbReference type="EMBL" id="BMIN01000004">
    <property type="protein sequence ID" value="GGD07847.1"/>
    <property type="molecule type" value="Genomic_DNA"/>
</dbReference>
<accession>A0ABQ1PYU1</accession>
<proteinExistence type="predicted"/>
<dbReference type="PROSITE" id="PS50943">
    <property type="entry name" value="HTH_CROC1"/>
    <property type="match status" value="1"/>
</dbReference>
<dbReference type="Pfam" id="PF13443">
    <property type="entry name" value="HTH_26"/>
    <property type="match status" value="1"/>
</dbReference>
<reference evidence="3" key="1">
    <citation type="journal article" date="2019" name="Int. J. Syst. Evol. Microbiol.">
        <title>The Global Catalogue of Microorganisms (GCM) 10K type strain sequencing project: providing services to taxonomists for standard genome sequencing and annotation.</title>
        <authorList>
            <consortium name="The Broad Institute Genomics Platform"/>
            <consortium name="The Broad Institute Genome Sequencing Center for Infectious Disease"/>
            <person name="Wu L."/>
            <person name="Ma J."/>
        </authorList>
    </citation>
    <scope>NUCLEOTIDE SEQUENCE [LARGE SCALE GENOMIC DNA]</scope>
    <source>
        <strain evidence="3">CGMCC 1.15353</strain>
    </source>
</reference>
<dbReference type="InterPro" id="IPR010982">
    <property type="entry name" value="Lambda_DNA-bd_dom_sf"/>
</dbReference>
<organism evidence="2 3">
    <name type="scientific">Pontibacillus salipaludis</name>
    <dbReference type="NCBI Taxonomy" id="1697394"/>
    <lineage>
        <taxon>Bacteria</taxon>
        <taxon>Bacillati</taxon>
        <taxon>Bacillota</taxon>
        <taxon>Bacilli</taxon>
        <taxon>Bacillales</taxon>
        <taxon>Bacillaceae</taxon>
        <taxon>Pontibacillus</taxon>
    </lineage>
</organism>
<dbReference type="InterPro" id="IPR001387">
    <property type="entry name" value="Cro/C1-type_HTH"/>
</dbReference>
<sequence length="80" mass="9026">MENTTELPGKREVQLKVGELLHKRELTQAKLSDITGIRRAAISQLSRGYVDRVSLDHLTKIADALELDDISELITIENKK</sequence>
<comment type="caution">
    <text evidence="2">The sequence shown here is derived from an EMBL/GenBank/DDBJ whole genome shotgun (WGS) entry which is preliminary data.</text>
</comment>